<accession>A0A8C4PE14</accession>
<name>A0A8C4PE14_DRONO</name>
<reference evidence="1" key="2">
    <citation type="submission" date="2025-09" db="UniProtKB">
        <authorList>
            <consortium name="Ensembl"/>
        </authorList>
    </citation>
    <scope>IDENTIFICATION</scope>
</reference>
<protein>
    <submittedName>
        <fullName evidence="1">Uncharacterized protein</fullName>
    </submittedName>
</protein>
<dbReference type="Ensembl" id="ENSDNVT00000031123.1">
    <property type="protein sequence ID" value="ENSDNVP00000025722.1"/>
    <property type="gene ID" value="ENSDNVG00000017890.1"/>
</dbReference>
<dbReference type="AlphaFoldDB" id="A0A8C4PE14"/>
<evidence type="ECO:0000313" key="1">
    <source>
        <dbReference type="Ensembl" id="ENSDNVP00000025722.1"/>
    </source>
</evidence>
<keyword evidence="2" id="KW-1185">Reference proteome</keyword>
<evidence type="ECO:0000313" key="2">
    <source>
        <dbReference type="Proteomes" id="UP000694423"/>
    </source>
</evidence>
<dbReference type="Proteomes" id="UP000694423">
    <property type="component" value="Unplaced"/>
</dbReference>
<proteinExistence type="predicted"/>
<sequence>MPQLNAVMEPVSWKMDTWLSNPREMAPSLQQSPFPTWKEPAPLMCGSPCQTFCKSRALSVLAAALGLERACFFSGLVEVQGLSTASHSIAMLSFARKAHVEKFRLNSDGKREQTVSPTTAKQPVTQHLHLRSNGVTPERARFPC</sequence>
<reference evidence="1" key="1">
    <citation type="submission" date="2025-08" db="UniProtKB">
        <authorList>
            <consortium name="Ensembl"/>
        </authorList>
    </citation>
    <scope>IDENTIFICATION</scope>
</reference>
<organism evidence="1 2">
    <name type="scientific">Dromaius novaehollandiae</name>
    <name type="common">Emu</name>
    <dbReference type="NCBI Taxonomy" id="8790"/>
    <lineage>
        <taxon>Eukaryota</taxon>
        <taxon>Metazoa</taxon>
        <taxon>Chordata</taxon>
        <taxon>Craniata</taxon>
        <taxon>Vertebrata</taxon>
        <taxon>Euteleostomi</taxon>
        <taxon>Archelosauria</taxon>
        <taxon>Archosauria</taxon>
        <taxon>Dinosauria</taxon>
        <taxon>Saurischia</taxon>
        <taxon>Theropoda</taxon>
        <taxon>Coelurosauria</taxon>
        <taxon>Aves</taxon>
        <taxon>Palaeognathae</taxon>
        <taxon>Casuariiformes</taxon>
        <taxon>Dromaiidae</taxon>
        <taxon>Dromaius</taxon>
    </lineage>
</organism>